<keyword evidence="5" id="KW-0378">Hydrolase</keyword>
<dbReference type="PANTHER" id="PTHR43434">
    <property type="entry name" value="PHOSPHOGLYCOLATE PHOSPHATASE"/>
    <property type="match status" value="1"/>
</dbReference>
<comment type="catalytic activity">
    <reaction evidence="1">
        <text>2-phosphoglycolate + H2O = glycolate + phosphate</text>
        <dbReference type="Rhea" id="RHEA:14369"/>
        <dbReference type="ChEBI" id="CHEBI:15377"/>
        <dbReference type="ChEBI" id="CHEBI:29805"/>
        <dbReference type="ChEBI" id="CHEBI:43474"/>
        <dbReference type="ChEBI" id="CHEBI:58033"/>
        <dbReference type="EC" id="3.1.3.18"/>
    </reaction>
</comment>
<evidence type="ECO:0000256" key="1">
    <source>
        <dbReference type="ARBA" id="ARBA00000830"/>
    </source>
</evidence>
<evidence type="ECO:0000256" key="3">
    <source>
        <dbReference type="ARBA" id="ARBA00006171"/>
    </source>
</evidence>
<dbReference type="Gene3D" id="1.10.150.520">
    <property type="match status" value="1"/>
</dbReference>
<comment type="pathway">
    <text evidence="2">Organic acid metabolism; glycolate biosynthesis; glycolate from 2-phosphoglycolate: step 1/1.</text>
</comment>
<dbReference type="GO" id="GO:0006281">
    <property type="term" value="P:DNA repair"/>
    <property type="evidence" value="ECO:0007669"/>
    <property type="project" value="TreeGrafter"/>
</dbReference>
<accession>A0A2T0TR90</accession>
<dbReference type="SFLD" id="SFLDS00003">
    <property type="entry name" value="Haloacid_Dehalogenase"/>
    <property type="match status" value="1"/>
</dbReference>
<dbReference type="NCBIfam" id="TIGR01549">
    <property type="entry name" value="HAD-SF-IA-v1"/>
    <property type="match status" value="1"/>
</dbReference>
<dbReference type="SUPFAM" id="SSF56784">
    <property type="entry name" value="HAD-like"/>
    <property type="match status" value="1"/>
</dbReference>
<dbReference type="InterPro" id="IPR050155">
    <property type="entry name" value="HAD-like_hydrolase_sf"/>
</dbReference>
<gene>
    <name evidence="5" type="ORF">B0I27_11715</name>
</gene>
<dbReference type="EC" id="3.1.3.18" evidence="4"/>
<reference evidence="5 6" key="1">
    <citation type="submission" date="2018-03" db="EMBL/GenBank/DDBJ databases">
        <title>Genomic Encyclopedia of Type Strains, Phase III (KMG-III): the genomes of soil and plant-associated and newly described type strains.</title>
        <authorList>
            <person name="Whitman W."/>
        </authorList>
    </citation>
    <scope>NUCLEOTIDE SEQUENCE [LARGE SCALE GENOMIC DNA]</scope>
    <source>
        <strain evidence="5 6">CGMCC 1.9313</strain>
    </source>
</reference>
<evidence type="ECO:0000313" key="5">
    <source>
        <dbReference type="EMBL" id="PRY48028.1"/>
    </source>
</evidence>
<dbReference type="Gene3D" id="3.40.50.1000">
    <property type="entry name" value="HAD superfamily/HAD-like"/>
    <property type="match status" value="1"/>
</dbReference>
<proteinExistence type="inferred from homology"/>
<keyword evidence="6" id="KW-1185">Reference proteome</keyword>
<dbReference type="SFLD" id="SFLDG01129">
    <property type="entry name" value="C1.5:_HAD__Beta-PGM__Phosphata"/>
    <property type="match status" value="1"/>
</dbReference>
<comment type="similarity">
    <text evidence="3">Belongs to the HAD-like hydrolase superfamily. CbbY/CbbZ/Gph/YieH family.</text>
</comment>
<dbReference type="InterPro" id="IPR036412">
    <property type="entry name" value="HAD-like_sf"/>
</dbReference>
<dbReference type="RefSeq" id="WP_106295660.1">
    <property type="nucleotide sequence ID" value="NZ_PVTH01000017.1"/>
</dbReference>
<dbReference type="GO" id="GO:0008967">
    <property type="term" value="F:phosphoglycolate phosphatase activity"/>
    <property type="evidence" value="ECO:0007669"/>
    <property type="project" value="UniProtKB-EC"/>
</dbReference>
<protein>
    <recommendedName>
        <fullName evidence="4">phosphoglycolate phosphatase</fullName>
        <ecNumber evidence="4">3.1.3.18</ecNumber>
    </recommendedName>
</protein>
<evidence type="ECO:0000313" key="6">
    <source>
        <dbReference type="Proteomes" id="UP000238034"/>
    </source>
</evidence>
<dbReference type="InterPro" id="IPR023214">
    <property type="entry name" value="HAD_sf"/>
</dbReference>
<evidence type="ECO:0000256" key="4">
    <source>
        <dbReference type="ARBA" id="ARBA00013078"/>
    </source>
</evidence>
<organism evidence="5 6">
    <name type="scientific">Arcticibacter pallidicorallinus</name>
    <dbReference type="NCBI Taxonomy" id="1259464"/>
    <lineage>
        <taxon>Bacteria</taxon>
        <taxon>Pseudomonadati</taxon>
        <taxon>Bacteroidota</taxon>
        <taxon>Sphingobacteriia</taxon>
        <taxon>Sphingobacteriales</taxon>
        <taxon>Sphingobacteriaceae</taxon>
        <taxon>Arcticibacter</taxon>
    </lineage>
</organism>
<dbReference type="AlphaFoldDB" id="A0A2T0TR90"/>
<dbReference type="PANTHER" id="PTHR43434:SF1">
    <property type="entry name" value="PHOSPHOGLYCOLATE PHOSPHATASE"/>
    <property type="match status" value="1"/>
</dbReference>
<sequence>MVSWEKLKVVIFDVDGTLYLQSKLRKKVLLGLLRHYSVRPWKIDDLKVLMYFRKERERNAGYMGSGLELAQYIWCAERVNYPVSMIKPVIERWIFDFPNQYLADCVFPGIHELFGALREHGIKIAIYSDYKAQDKLKAMGLEVDMSVASTDPEVDRLKPDPCGLLYITEKMGVDPDECLFIGDRLELDGECAIRAGMPYLIIDKKPIKTFDFFHNLTSQLNAYSQTQHIKL</sequence>
<evidence type="ECO:0000256" key="2">
    <source>
        <dbReference type="ARBA" id="ARBA00004818"/>
    </source>
</evidence>
<comment type="caution">
    <text evidence="5">The sequence shown here is derived from an EMBL/GenBank/DDBJ whole genome shotgun (WGS) entry which is preliminary data.</text>
</comment>
<name>A0A2T0TR90_9SPHI</name>
<dbReference type="InterPro" id="IPR006439">
    <property type="entry name" value="HAD-SF_hydro_IA"/>
</dbReference>
<dbReference type="EMBL" id="PVTH01000017">
    <property type="protein sequence ID" value="PRY48028.1"/>
    <property type="molecule type" value="Genomic_DNA"/>
</dbReference>
<dbReference type="Proteomes" id="UP000238034">
    <property type="component" value="Unassembled WGS sequence"/>
</dbReference>
<dbReference type="OrthoDB" id="9807630at2"/>
<dbReference type="Pfam" id="PF00702">
    <property type="entry name" value="Hydrolase"/>
    <property type="match status" value="1"/>
</dbReference>